<evidence type="ECO:0000256" key="5">
    <source>
        <dbReference type="ARBA" id="ARBA00023235"/>
    </source>
</evidence>
<sequence length="407" mass="45279">METSINELIRSANLLYDQKNYKTSLDYYKRAIEILLKIRTEQTGARQAQTVAIINNLLEKAEFCKAVLNSYAESPIQRQTVNPRMTNLLGQALARPFTAGNSRSTNSVIRPPPQSAQSNSYEQQIENEIIERGPSVSWESISGLTQAKDILQEAIIKPIRYPHIYTGLRSPPKGILLFGPPGTGKTLLAKAVASQCGATFLNMSSATLTSKNYGDAEKLVRAMFSVARKHQPSVIFIDEVDSILGARGENQHEASRRLETEFLVQMDGVGSNSEDRVLLIAATNRPQELDEAVRRRLTKRIYIPLPDTETREVLIKTLLRGGSNMSDREIGSVVRATDGYSGSDLAALCKEAALDSVRGLSEKQLNSGKTFYITKKHFENALRGIRPSVPKASLVFYERWNEEFGVR</sequence>
<dbReference type="Pfam" id="PF00004">
    <property type="entry name" value="AAA"/>
    <property type="match status" value="1"/>
</dbReference>
<dbReference type="EC" id="5.6.1.1" evidence="7"/>
<dbReference type="GO" id="GO:0008568">
    <property type="term" value="F:microtubule severing ATPase activity"/>
    <property type="evidence" value="ECO:0007669"/>
    <property type="project" value="UniProtKB-EC"/>
</dbReference>
<dbReference type="InterPro" id="IPR003959">
    <property type="entry name" value="ATPase_AAA_core"/>
</dbReference>
<proteinExistence type="inferred from homology"/>
<dbReference type="Pfam" id="PF09336">
    <property type="entry name" value="Vps4_C"/>
    <property type="match status" value="1"/>
</dbReference>
<reference evidence="11 12" key="1">
    <citation type="submission" date="2016-11" db="EMBL/GenBank/DDBJ databases">
        <title>The macronuclear genome of Stentor coeruleus: a giant cell with tiny introns.</title>
        <authorList>
            <person name="Slabodnick M."/>
            <person name="Ruby J.G."/>
            <person name="Reiff S.B."/>
            <person name="Swart E.C."/>
            <person name="Gosai S."/>
            <person name="Prabakaran S."/>
            <person name="Witkowska E."/>
            <person name="Larue G.E."/>
            <person name="Fisher S."/>
            <person name="Freeman R.M."/>
            <person name="Gunawardena J."/>
            <person name="Chu W."/>
            <person name="Stover N.A."/>
            <person name="Gregory B.D."/>
            <person name="Nowacki M."/>
            <person name="Derisi J."/>
            <person name="Roy S.W."/>
            <person name="Marshall W.F."/>
            <person name="Sood P."/>
        </authorList>
    </citation>
    <scope>NUCLEOTIDE SEQUENCE [LARGE SCALE GENOMIC DNA]</scope>
    <source>
        <strain evidence="11">WM001</strain>
    </source>
</reference>
<evidence type="ECO:0000256" key="1">
    <source>
        <dbReference type="ARBA" id="ARBA00022701"/>
    </source>
</evidence>
<feature type="region of interest" description="Disordered" evidence="9">
    <location>
        <begin position="99"/>
        <end position="118"/>
    </location>
</feature>
<keyword evidence="2 8" id="KW-0547">Nucleotide-binding</keyword>
<dbReference type="Gene3D" id="1.20.58.80">
    <property type="entry name" value="Phosphotransferase system, lactose/cellobiose-type IIA subunit"/>
    <property type="match status" value="1"/>
</dbReference>
<feature type="compositionally biased region" description="Polar residues" evidence="9">
    <location>
        <begin position="99"/>
        <end position="108"/>
    </location>
</feature>
<dbReference type="Gene3D" id="1.10.8.60">
    <property type="match status" value="1"/>
</dbReference>
<dbReference type="SUPFAM" id="SSF52540">
    <property type="entry name" value="P-loop containing nucleoside triphosphate hydrolases"/>
    <property type="match status" value="1"/>
</dbReference>
<dbReference type="InterPro" id="IPR015415">
    <property type="entry name" value="Spast_Vps4_C"/>
</dbReference>
<feature type="domain" description="AAA+ ATPase" evidence="10">
    <location>
        <begin position="171"/>
        <end position="307"/>
    </location>
</feature>
<protein>
    <recommendedName>
        <fullName evidence="7">microtubule-severing ATPase</fullName>
        <ecNumber evidence="7">5.6.1.1</ecNumber>
    </recommendedName>
</protein>
<dbReference type="OrthoDB" id="29072at2759"/>
<name>A0A1R2D3U9_9CILI</name>
<keyword evidence="5" id="KW-0413">Isomerase</keyword>
<gene>
    <name evidence="11" type="ORF">SteCoe_490</name>
</gene>
<keyword evidence="3 8" id="KW-0067">ATP-binding</keyword>
<evidence type="ECO:0000313" key="11">
    <source>
        <dbReference type="EMBL" id="OMJ95938.1"/>
    </source>
</evidence>
<dbReference type="PANTHER" id="PTHR23074">
    <property type="entry name" value="AAA DOMAIN-CONTAINING"/>
    <property type="match status" value="1"/>
</dbReference>
<evidence type="ECO:0000256" key="7">
    <source>
        <dbReference type="ARBA" id="ARBA00038871"/>
    </source>
</evidence>
<evidence type="ECO:0000256" key="8">
    <source>
        <dbReference type="RuleBase" id="RU003651"/>
    </source>
</evidence>
<dbReference type="InterPro" id="IPR003960">
    <property type="entry name" value="ATPase_AAA_CS"/>
</dbReference>
<comment type="catalytic activity">
    <reaction evidence="6">
        <text>n ATP + n H2O + a microtubule = n ADP + n phosphate + (n+1) alpha/beta tubulin heterodimers.</text>
        <dbReference type="EC" id="5.6.1.1"/>
    </reaction>
</comment>
<dbReference type="PANTHER" id="PTHR23074:SF86">
    <property type="entry name" value="SPASTIN"/>
    <property type="match status" value="1"/>
</dbReference>
<dbReference type="Pfam" id="PF17862">
    <property type="entry name" value="AAA_lid_3"/>
    <property type="match status" value="1"/>
</dbReference>
<dbReference type="InterPro" id="IPR027417">
    <property type="entry name" value="P-loop_NTPase"/>
</dbReference>
<evidence type="ECO:0000313" key="12">
    <source>
        <dbReference type="Proteomes" id="UP000187209"/>
    </source>
</evidence>
<dbReference type="SUPFAM" id="SSF116846">
    <property type="entry name" value="MIT domain"/>
    <property type="match status" value="1"/>
</dbReference>
<comment type="similarity">
    <text evidence="8">Belongs to the AAA ATPase family.</text>
</comment>
<evidence type="ECO:0000256" key="6">
    <source>
        <dbReference type="ARBA" id="ARBA00036378"/>
    </source>
</evidence>
<evidence type="ECO:0000256" key="4">
    <source>
        <dbReference type="ARBA" id="ARBA00023136"/>
    </source>
</evidence>
<organism evidence="11 12">
    <name type="scientific">Stentor coeruleus</name>
    <dbReference type="NCBI Taxonomy" id="5963"/>
    <lineage>
        <taxon>Eukaryota</taxon>
        <taxon>Sar</taxon>
        <taxon>Alveolata</taxon>
        <taxon>Ciliophora</taxon>
        <taxon>Postciliodesmatophora</taxon>
        <taxon>Heterotrichea</taxon>
        <taxon>Heterotrichida</taxon>
        <taxon>Stentoridae</taxon>
        <taxon>Stentor</taxon>
    </lineage>
</organism>
<keyword evidence="1" id="KW-0493">Microtubule</keyword>
<evidence type="ECO:0000256" key="9">
    <source>
        <dbReference type="SAM" id="MobiDB-lite"/>
    </source>
</evidence>
<dbReference type="PROSITE" id="PS00674">
    <property type="entry name" value="AAA"/>
    <property type="match status" value="1"/>
</dbReference>
<keyword evidence="12" id="KW-1185">Reference proteome</keyword>
<keyword evidence="4" id="KW-0472">Membrane</keyword>
<dbReference type="EMBL" id="MPUH01000005">
    <property type="protein sequence ID" value="OMJ95938.1"/>
    <property type="molecule type" value="Genomic_DNA"/>
</dbReference>
<evidence type="ECO:0000259" key="10">
    <source>
        <dbReference type="SMART" id="SM00382"/>
    </source>
</evidence>
<dbReference type="InterPro" id="IPR041569">
    <property type="entry name" value="AAA_lid_3"/>
</dbReference>
<dbReference type="GO" id="GO:0005524">
    <property type="term" value="F:ATP binding"/>
    <property type="evidence" value="ECO:0007669"/>
    <property type="project" value="UniProtKB-KW"/>
</dbReference>
<dbReference type="GO" id="GO:0005874">
    <property type="term" value="C:microtubule"/>
    <property type="evidence" value="ECO:0007669"/>
    <property type="project" value="UniProtKB-KW"/>
</dbReference>
<dbReference type="AlphaFoldDB" id="A0A1R2D3U9"/>
<dbReference type="Gene3D" id="3.40.50.300">
    <property type="entry name" value="P-loop containing nucleotide triphosphate hydrolases"/>
    <property type="match status" value="1"/>
</dbReference>
<dbReference type="InterPro" id="IPR050304">
    <property type="entry name" value="MT-severing_AAA_ATPase"/>
</dbReference>
<dbReference type="InterPro" id="IPR003593">
    <property type="entry name" value="AAA+_ATPase"/>
</dbReference>
<dbReference type="FunFam" id="3.40.50.300:FF:000093">
    <property type="entry name" value="Fidgetin-like 1"/>
    <property type="match status" value="1"/>
</dbReference>
<dbReference type="SMART" id="SM00382">
    <property type="entry name" value="AAA"/>
    <property type="match status" value="1"/>
</dbReference>
<dbReference type="Proteomes" id="UP000187209">
    <property type="component" value="Unassembled WGS sequence"/>
</dbReference>
<dbReference type="InterPro" id="IPR036181">
    <property type="entry name" value="MIT_dom_sf"/>
</dbReference>
<comment type="caution">
    <text evidence="11">The sequence shown here is derived from an EMBL/GenBank/DDBJ whole genome shotgun (WGS) entry which is preliminary data.</text>
</comment>
<evidence type="ECO:0000256" key="3">
    <source>
        <dbReference type="ARBA" id="ARBA00022840"/>
    </source>
</evidence>
<dbReference type="GO" id="GO:0016887">
    <property type="term" value="F:ATP hydrolysis activity"/>
    <property type="evidence" value="ECO:0007669"/>
    <property type="project" value="InterPro"/>
</dbReference>
<accession>A0A1R2D3U9</accession>
<evidence type="ECO:0000256" key="2">
    <source>
        <dbReference type="ARBA" id="ARBA00022741"/>
    </source>
</evidence>